<keyword evidence="4 6" id="KW-0472">Membrane</keyword>
<keyword evidence="2 5" id="KW-0812">Transmembrane</keyword>
<keyword evidence="9" id="KW-1185">Reference proteome</keyword>
<comment type="similarity">
    <text evidence="5">Belongs to the OXA1/ALB3/YidC family.</text>
</comment>
<gene>
    <name evidence="8" type="ORF">RIMI_LOCUS19063817</name>
</gene>
<reference evidence="8" key="1">
    <citation type="submission" date="2023-07" db="EMBL/GenBank/DDBJ databases">
        <authorList>
            <person name="Stuckert A."/>
        </authorList>
    </citation>
    <scope>NUCLEOTIDE SEQUENCE</scope>
</reference>
<evidence type="ECO:0000313" key="9">
    <source>
        <dbReference type="Proteomes" id="UP001176940"/>
    </source>
</evidence>
<evidence type="ECO:0000256" key="2">
    <source>
        <dbReference type="ARBA" id="ARBA00022692"/>
    </source>
</evidence>
<evidence type="ECO:0000259" key="7">
    <source>
        <dbReference type="Pfam" id="PF02096"/>
    </source>
</evidence>
<dbReference type="CDD" id="cd20069">
    <property type="entry name" value="5TM_Oxa1-like"/>
    <property type="match status" value="1"/>
</dbReference>
<dbReference type="PANTHER" id="PTHR12428:SF65">
    <property type="entry name" value="CYTOCHROME C OXIDASE ASSEMBLY PROTEIN COX18, MITOCHONDRIAL"/>
    <property type="match status" value="1"/>
</dbReference>
<comment type="caution">
    <text evidence="8">The sequence shown here is derived from an EMBL/GenBank/DDBJ whole genome shotgun (WGS) entry which is preliminary data.</text>
</comment>
<dbReference type="EMBL" id="CAUEEQ010059908">
    <property type="protein sequence ID" value="CAJ0964306.1"/>
    <property type="molecule type" value="Genomic_DNA"/>
</dbReference>
<dbReference type="InterPro" id="IPR028055">
    <property type="entry name" value="YidC/Oxa/ALB_C"/>
</dbReference>
<feature type="transmembrane region" description="Helical" evidence="6">
    <location>
        <begin position="364"/>
        <end position="383"/>
    </location>
</feature>
<name>A0ABN9MDM8_9NEOB</name>
<feature type="domain" description="Membrane insertase YidC/Oxa/ALB C-terminal" evidence="7">
    <location>
        <begin position="274"/>
        <end position="489"/>
    </location>
</feature>
<evidence type="ECO:0000256" key="5">
    <source>
        <dbReference type="RuleBase" id="RU003945"/>
    </source>
</evidence>
<dbReference type="PANTHER" id="PTHR12428">
    <property type="entry name" value="OXA1"/>
    <property type="match status" value="1"/>
</dbReference>
<comment type="subcellular location">
    <subcellularLocation>
        <location evidence="1 5">Membrane</location>
        <topology evidence="1 5">Multi-pass membrane protein</topology>
    </subcellularLocation>
</comment>
<organism evidence="8 9">
    <name type="scientific">Ranitomeya imitator</name>
    <name type="common">mimic poison frog</name>
    <dbReference type="NCBI Taxonomy" id="111125"/>
    <lineage>
        <taxon>Eukaryota</taxon>
        <taxon>Metazoa</taxon>
        <taxon>Chordata</taxon>
        <taxon>Craniata</taxon>
        <taxon>Vertebrata</taxon>
        <taxon>Euteleostomi</taxon>
        <taxon>Amphibia</taxon>
        <taxon>Batrachia</taxon>
        <taxon>Anura</taxon>
        <taxon>Neobatrachia</taxon>
        <taxon>Hyloidea</taxon>
        <taxon>Dendrobatidae</taxon>
        <taxon>Dendrobatinae</taxon>
        <taxon>Ranitomeya</taxon>
    </lineage>
</organism>
<evidence type="ECO:0000256" key="3">
    <source>
        <dbReference type="ARBA" id="ARBA00022989"/>
    </source>
</evidence>
<dbReference type="Pfam" id="PF02096">
    <property type="entry name" value="60KD_IMP"/>
    <property type="match status" value="1"/>
</dbReference>
<evidence type="ECO:0000256" key="1">
    <source>
        <dbReference type="ARBA" id="ARBA00004141"/>
    </source>
</evidence>
<protein>
    <recommendedName>
        <fullName evidence="7">Membrane insertase YidC/Oxa/ALB C-terminal domain-containing protein</fullName>
    </recommendedName>
</protein>
<feature type="transmembrane region" description="Helical" evidence="6">
    <location>
        <begin position="272"/>
        <end position="296"/>
    </location>
</feature>
<sequence length="526" mass="59477">MPSLIVGDLVSLNILTFDSRVRRCSKGRKDICLAESRRTPRNFLHLEGRRVLRPDSRVDWSFMEGREVIFRPRGGEEMSSIRRPSSMTLRTQEQLGNVLSWAAFPIMFQRNSISPWTAGGRHLKWTPDTLAALKNSQRISLRAMFFKCLKTLTTWTRTTELHSLNALLPKRCHQARSFGITTIQKHQQGLKNPVQTLPHSHRCVSVNGKSLLCAAYVATAPHHRTITTTGVIAAASTGQVNSDSGVFAKMADSAPVHLAENILMSVQEVTGLPWWVTIMCTTIVLRTAVTLPLSVYQMHILGKVEKLQPEIKDLAKELQYEVAVYGKQQGWSDKVAKFHFRKNMKRLIKDLYVRDNCHPFKASLIMWIQIPMWICVSLALRNFSFNSSGSNTDELVHTQLQNGGTLWFPDLTMHDSTWILPVLLGSINLLLVEMFSLRTVEMSRFQKYLTNIVRGISILMIPIAASVPSSMALYWVSSSLVGLVHNLLLRSPAVRRLLRIPSTKSDSDTPYKDLLAAFVAKYIQRK</sequence>
<dbReference type="InterPro" id="IPR001708">
    <property type="entry name" value="YidC/ALB3/OXA1/COX18"/>
</dbReference>
<accession>A0ABN9MDM8</accession>
<proteinExistence type="inferred from homology"/>
<evidence type="ECO:0000313" key="8">
    <source>
        <dbReference type="EMBL" id="CAJ0964306.1"/>
    </source>
</evidence>
<evidence type="ECO:0000256" key="6">
    <source>
        <dbReference type="SAM" id="Phobius"/>
    </source>
</evidence>
<evidence type="ECO:0000256" key="4">
    <source>
        <dbReference type="ARBA" id="ARBA00023136"/>
    </source>
</evidence>
<keyword evidence="3 6" id="KW-1133">Transmembrane helix</keyword>
<feature type="transmembrane region" description="Helical" evidence="6">
    <location>
        <begin position="448"/>
        <end position="465"/>
    </location>
</feature>
<feature type="transmembrane region" description="Helical" evidence="6">
    <location>
        <begin position="418"/>
        <end position="436"/>
    </location>
</feature>
<dbReference type="Proteomes" id="UP001176940">
    <property type="component" value="Unassembled WGS sequence"/>
</dbReference>